<dbReference type="GO" id="GO:0030976">
    <property type="term" value="F:thiamine pyrophosphate binding"/>
    <property type="evidence" value="ECO:0007669"/>
    <property type="project" value="InterPro"/>
</dbReference>
<accession>A0A1E5WFR8</accession>
<keyword evidence="8" id="KW-1185">Reference proteome</keyword>
<feature type="domain" description="Dehydrogenase E1 component" evidence="6">
    <location>
        <begin position="2"/>
        <end position="42"/>
    </location>
</feature>
<dbReference type="Gene3D" id="3.40.50.970">
    <property type="match status" value="1"/>
</dbReference>
<evidence type="ECO:0000256" key="3">
    <source>
        <dbReference type="ARBA" id="ARBA00023002"/>
    </source>
</evidence>
<dbReference type="GO" id="GO:0004591">
    <property type="term" value="F:oxoglutarate dehydrogenase (succinyl-transferring) activity"/>
    <property type="evidence" value="ECO:0007669"/>
    <property type="project" value="TreeGrafter"/>
</dbReference>
<dbReference type="Pfam" id="PF00676">
    <property type="entry name" value="E1_dh"/>
    <property type="match status" value="1"/>
</dbReference>
<sequence length="120" mass="13460">MGLLVHGDGVFAGQGVVYETLNLSALNNYTTGGTVHIIVINNHQSSCKIYIQKLLREGEITNEDIRKITDKVDKNLNEEFAKSKDYVPNNRDWLSSSWTGFLPPEQISRARDTGYQDSLS</sequence>
<keyword evidence="3" id="KW-0560">Oxidoreductase</keyword>
<comment type="similarity">
    <text evidence="2">Belongs to the alpha-ketoglutarate dehydrogenase family.</text>
</comment>
<dbReference type="InterPro" id="IPR029061">
    <property type="entry name" value="THDP-binding"/>
</dbReference>
<dbReference type="InterPro" id="IPR011603">
    <property type="entry name" value="2oxoglutarate_DH_E1"/>
</dbReference>
<dbReference type="GO" id="GO:0006099">
    <property type="term" value="P:tricarboxylic acid cycle"/>
    <property type="evidence" value="ECO:0007669"/>
    <property type="project" value="TreeGrafter"/>
</dbReference>
<name>A0A1E5WFR8_9POAL</name>
<organism evidence="7 8">
    <name type="scientific">Dichanthelium oligosanthes</name>
    <dbReference type="NCBI Taxonomy" id="888268"/>
    <lineage>
        <taxon>Eukaryota</taxon>
        <taxon>Viridiplantae</taxon>
        <taxon>Streptophyta</taxon>
        <taxon>Embryophyta</taxon>
        <taxon>Tracheophyta</taxon>
        <taxon>Spermatophyta</taxon>
        <taxon>Magnoliopsida</taxon>
        <taxon>Liliopsida</taxon>
        <taxon>Poales</taxon>
        <taxon>Poaceae</taxon>
        <taxon>PACMAD clade</taxon>
        <taxon>Panicoideae</taxon>
        <taxon>Panicodae</taxon>
        <taxon>Paniceae</taxon>
        <taxon>Dichantheliinae</taxon>
        <taxon>Dichanthelium</taxon>
    </lineage>
</organism>
<dbReference type="PANTHER" id="PTHR23152:SF4">
    <property type="entry name" value="2-OXOADIPATE DEHYDROGENASE COMPLEX COMPONENT E1"/>
    <property type="match status" value="1"/>
</dbReference>
<dbReference type="GO" id="GO:0045252">
    <property type="term" value="C:oxoglutarate dehydrogenase complex"/>
    <property type="evidence" value="ECO:0007669"/>
    <property type="project" value="TreeGrafter"/>
</dbReference>
<dbReference type="GO" id="GO:0005739">
    <property type="term" value="C:mitochondrion"/>
    <property type="evidence" value="ECO:0007669"/>
    <property type="project" value="TreeGrafter"/>
</dbReference>
<comment type="caution">
    <text evidence="7">The sequence shown here is derived from an EMBL/GenBank/DDBJ whole genome shotgun (WGS) entry which is preliminary data.</text>
</comment>
<evidence type="ECO:0000256" key="5">
    <source>
        <dbReference type="SAM" id="MobiDB-lite"/>
    </source>
</evidence>
<gene>
    <name evidence="7" type="ORF">BAE44_0002736</name>
</gene>
<keyword evidence="4" id="KW-0786">Thiamine pyrophosphate</keyword>
<evidence type="ECO:0000256" key="2">
    <source>
        <dbReference type="ARBA" id="ARBA00006936"/>
    </source>
</evidence>
<dbReference type="EMBL" id="LWDX02009766">
    <property type="protein sequence ID" value="OEL36246.1"/>
    <property type="molecule type" value="Genomic_DNA"/>
</dbReference>
<dbReference type="Proteomes" id="UP000095767">
    <property type="component" value="Unassembled WGS sequence"/>
</dbReference>
<dbReference type="SUPFAM" id="SSF52518">
    <property type="entry name" value="Thiamin diphosphate-binding fold (THDP-binding)"/>
    <property type="match status" value="1"/>
</dbReference>
<evidence type="ECO:0000313" key="8">
    <source>
        <dbReference type="Proteomes" id="UP000095767"/>
    </source>
</evidence>
<proteinExistence type="inferred from homology"/>
<dbReference type="STRING" id="888268.A0A1E5WFR8"/>
<feature type="region of interest" description="Disordered" evidence="5">
    <location>
        <begin position="96"/>
        <end position="120"/>
    </location>
</feature>
<evidence type="ECO:0000313" key="7">
    <source>
        <dbReference type="EMBL" id="OEL36246.1"/>
    </source>
</evidence>
<dbReference type="AlphaFoldDB" id="A0A1E5WFR8"/>
<dbReference type="InterPro" id="IPR001017">
    <property type="entry name" value="DH_E1"/>
</dbReference>
<dbReference type="OrthoDB" id="1707817at2759"/>
<evidence type="ECO:0000256" key="4">
    <source>
        <dbReference type="ARBA" id="ARBA00023052"/>
    </source>
</evidence>
<evidence type="ECO:0000256" key="1">
    <source>
        <dbReference type="ARBA" id="ARBA00001964"/>
    </source>
</evidence>
<reference evidence="7 8" key="1">
    <citation type="submission" date="2016-09" db="EMBL/GenBank/DDBJ databases">
        <title>The draft genome of Dichanthelium oligosanthes: A C3 panicoid grass species.</title>
        <authorList>
            <person name="Studer A.J."/>
            <person name="Schnable J.C."/>
            <person name="Brutnell T.P."/>
        </authorList>
    </citation>
    <scope>NUCLEOTIDE SEQUENCE [LARGE SCALE GENOMIC DNA]</scope>
    <source>
        <strain evidence="8">cv. Kellogg 1175</strain>
        <tissue evidence="7">Leaf</tissue>
    </source>
</reference>
<dbReference type="PANTHER" id="PTHR23152">
    <property type="entry name" value="2-OXOGLUTARATE DEHYDROGENASE"/>
    <property type="match status" value="1"/>
</dbReference>
<protein>
    <recommendedName>
        <fullName evidence="6">Dehydrogenase E1 component domain-containing protein</fullName>
    </recommendedName>
</protein>
<comment type="cofactor">
    <cofactor evidence="1">
        <name>thiamine diphosphate</name>
        <dbReference type="ChEBI" id="CHEBI:58937"/>
    </cofactor>
</comment>
<evidence type="ECO:0000259" key="6">
    <source>
        <dbReference type="Pfam" id="PF00676"/>
    </source>
</evidence>